<dbReference type="FunCoup" id="A0A164ZUD7">
    <property type="interactions" value="134"/>
</dbReference>
<dbReference type="STRING" id="1328760.A0A164ZUD7"/>
<dbReference type="OMA" id="VIIGHEY"/>
<dbReference type="SUPFAM" id="SSF51735">
    <property type="entry name" value="NAD(P)-binding Rossmann-fold domains"/>
    <property type="match status" value="1"/>
</dbReference>
<keyword evidence="4 6" id="KW-0862">Zinc</keyword>
<dbReference type="InParanoid" id="A0A164ZUD7"/>
<evidence type="ECO:0000256" key="6">
    <source>
        <dbReference type="RuleBase" id="RU361277"/>
    </source>
</evidence>
<evidence type="ECO:0000256" key="3">
    <source>
        <dbReference type="ARBA" id="ARBA00022723"/>
    </source>
</evidence>
<dbReference type="Pfam" id="PF00107">
    <property type="entry name" value="ADH_zinc_N"/>
    <property type="match status" value="1"/>
</dbReference>
<evidence type="ECO:0000256" key="4">
    <source>
        <dbReference type="ARBA" id="ARBA00022833"/>
    </source>
</evidence>
<accession>A0A164ZUD7</accession>
<keyword evidence="3 6" id="KW-0479">Metal-binding</keyword>
<evidence type="ECO:0000313" key="8">
    <source>
        <dbReference type="EMBL" id="KZF19534.1"/>
    </source>
</evidence>
<dbReference type="PANTHER" id="PTHR43161">
    <property type="entry name" value="SORBITOL DEHYDROGENASE"/>
    <property type="match status" value="1"/>
</dbReference>
<evidence type="ECO:0000313" key="9">
    <source>
        <dbReference type="Proteomes" id="UP000076632"/>
    </source>
</evidence>
<dbReference type="EMBL" id="KV407466">
    <property type="protein sequence ID" value="KZF19534.1"/>
    <property type="molecule type" value="Genomic_DNA"/>
</dbReference>
<dbReference type="GO" id="GO:0034079">
    <property type="term" value="P:butanediol biosynthetic process"/>
    <property type="evidence" value="ECO:0007669"/>
    <property type="project" value="TreeGrafter"/>
</dbReference>
<evidence type="ECO:0000256" key="2">
    <source>
        <dbReference type="ARBA" id="ARBA00008072"/>
    </source>
</evidence>
<evidence type="ECO:0000256" key="1">
    <source>
        <dbReference type="ARBA" id="ARBA00001947"/>
    </source>
</evidence>
<name>A0A164ZUD7_XYLHT</name>
<dbReference type="InterPro" id="IPR013149">
    <property type="entry name" value="ADH-like_C"/>
</dbReference>
<dbReference type="InterPro" id="IPR020843">
    <property type="entry name" value="ER"/>
</dbReference>
<dbReference type="GO" id="GO:0000721">
    <property type="term" value="F:(R,R)-butanediol dehydrogenase activity"/>
    <property type="evidence" value="ECO:0007669"/>
    <property type="project" value="TreeGrafter"/>
</dbReference>
<comment type="cofactor">
    <cofactor evidence="1 6">
        <name>Zn(2+)</name>
        <dbReference type="ChEBI" id="CHEBI:29105"/>
    </cofactor>
</comment>
<keyword evidence="5" id="KW-0560">Oxidoreductase</keyword>
<dbReference type="AlphaFoldDB" id="A0A164ZUD7"/>
<evidence type="ECO:0000256" key="5">
    <source>
        <dbReference type="ARBA" id="ARBA00023002"/>
    </source>
</evidence>
<proteinExistence type="inferred from homology"/>
<dbReference type="GO" id="GO:0008270">
    <property type="term" value="F:zinc ion binding"/>
    <property type="evidence" value="ECO:0007669"/>
    <property type="project" value="InterPro"/>
</dbReference>
<feature type="domain" description="Enoyl reductase (ER)" evidence="7">
    <location>
        <begin position="90"/>
        <end position="431"/>
    </location>
</feature>
<dbReference type="GO" id="GO:0005737">
    <property type="term" value="C:cytoplasm"/>
    <property type="evidence" value="ECO:0007669"/>
    <property type="project" value="TreeGrafter"/>
</dbReference>
<keyword evidence="9" id="KW-1185">Reference proteome</keyword>
<dbReference type="InterPro" id="IPR013154">
    <property type="entry name" value="ADH-like_N"/>
</dbReference>
<dbReference type="Proteomes" id="UP000076632">
    <property type="component" value="Unassembled WGS sequence"/>
</dbReference>
<dbReference type="CDD" id="cd08233">
    <property type="entry name" value="butanediol_DH_like"/>
    <property type="match status" value="1"/>
</dbReference>
<dbReference type="InterPro" id="IPR011032">
    <property type="entry name" value="GroES-like_sf"/>
</dbReference>
<dbReference type="GeneID" id="28898630"/>
<dbReference type="InterPro" id="IPR036291">
    <property type="entry name" value="NAD(P)-bd_dom_sf"/>
</dbReference>
<protein>
    <submittedName>
        <fullName evidence="8">Sorbitol dehydrogenase</fullName>
    </submittedName>
</protein>
<dbReference type="SUPFAM" id="SSF50129">
    <property type="entry name" value="GroES-like"/>
    <property type="match status" value="1"/>
</dbReference>
<gene>
    <name evidence="8" type="ORF">L228DRAFT_251151</name>
</gene>
<reference evidence="8 9" key="1">
    <citation type="journal article" date="2016" name="Fungal Biol.">
        <title>The genome of Xylona heveae provides a window into fungal endophytism.</title>
        <authorList>
            <person name="Gazis R."/>
            <person name="Kuo A."/>
            <person name="Riley R."/>
            <person name="LaButti K."/>
            <person name="Lipzen A."/>
            <person name="Lin J."/>
            <person name="Amirebrahimi M."/>
            <person name="Hesse C.N."/>
            <person name="Spatafora J.W."/>
            <person name="Henrissat B."/>
            <person name="Hainaut M."/>
            <person name="Grigoriev I.V."/>
            <person name="Hibbett D.S."/>
        </authorList>
    </citation>
    <scope>NUCLEOTIDE SEQUENCE [LARGE SCALE GENOMIC DNA]</scope>
    <source>
        <strain evidence="8 9">TC161</strain>
    </source>
</reference>
<evidence type="ECO:0000259" key="7">
    <source>
        <dbReference type="SMART" id="SM00829"/>
    </source>
</evidence>
<dbReference type="PROSITE" id="PS00059">
    <property type="entry name" value="ADH_ZINC"/>
    <property type="match status" value="1"/>
</dbReference>
<dbReference type="OrthoDB" id="3941538at2759"/>
<dbReference type="Gene3D" id="3.40.50.720">
    <property type="entry name" value="NAD(P)-binding Rossmann-like Domain"/>
    <property type="match status" value="1"/>
</dbReference>
<dbReference type="InterPro" id="IPR002328">
    <property type="entry name" value="ADH_Zn_CS"/>
</dbReference>
<organism evidence="8 9">
    <name type="scientific">Xylona heveae (strain CBS 132557 / TC161)</name>
    <dbReference type="NCBI Taxonomy" id="1328760"/>
    <lineage>
        <taxon>Eukaryota</taxon>
        <taxon>Fungi</taxon>
        <taxon>Dikarya</taxon>
        <taxon>Ascomycota</taxon>
        <taxon>Pezizomycotina</taxon>
        <taxon>Xylonomycetes</taxon>
        <taxon>Xylonales</taxon>
        <taxon>Xylonaceae</taxon>
        <taxon>Xylona</taxon>
    </lineage>
</organism>
<comment type="similarity">
    <text evidence="2 6">Belongs to the zinc-containing alcohol dehydrogenase family.</text>
</comment>
<dbReference type="Gene3D" id="3.90.180.10">
    <property type="entry name" value="Medium-chain alcohol dehydrogenases, catalytic domain"/>
    <property type="match status" value="1"/>
</dbReference>
<dbReference type="PANTHER" id="PTHR43161:SF23">
    <property type="entry name" value="(R,R)-BUTANEDIOL DEHYDROGENASE-RELATED"/>
    <property type="match status" value="1"/>
</dbReference>
<dbReference type="SMART" id="SM00829">
    <property type="entry name" value="PKS_ER"/>
    <property type="match status" value="1"/>
</dbReference>
<dbReference type="RefSeq" id="XP_018185089.1">
    <property type="nucleotide sequence ID" value="XM_018333493.1"/>
</dbReference>
<sequence length="437" mass="47856">MVRLAAKIWRQLPHTGTPRYGVWGFRVFGQRTHFESSNRSSMSIGFSRGLNYENQPPYSSATSHSSNLDSSIMAKGKFESDDMKALRYYGKEDIRLERIPIPVCGKNQIKLKPAFVGICGTDLHEYVHGPNLIPTTPHPITKEKAPLVVGHEFTGVVEEVGEDVHDIKPGQHVVVQPIIYDGTCGACKDGFINCCYQNGFIGVSGWGGGFSEHMTAPRDAVYVLPESIPMDIGALIEPLSVAWHAISISPFKEDDTILVLGGGPIGLAMLQCLIARGAKNVIVSEVAAQRQQYAKNFGAKHVFDPTKVDVVQECRDLTNGYGVDLVFDCAGVQVGLDAGVQALRARGTLVNVAVWGRKATILPDAFVFREKRYMGTATFVRGDFPAVIDALATGKLNPRNMITSKIKLDDIEEHGYKALINEKDRHVKIMVDMSAQA</sequence>
<dbReference type="Pfam" id="PF08240">
    <property type="entry name" value="ADH_N"/>
    <property type="match status" value="1"/>
</dbReference>